<keyword evidence="2" id="KW-0812">Transmembrane</keyword>
<name>A0A2Z4NDC0_9BACT</name>
<evidence type="ECO:0000256" key="2">
    <source>
        <dbReference type="SAM" id="Phobius"/>
    </source>
</evidence>
<keyword evidence="3" id="KW-0732">Signal</keyword>
<dbReference type="RefSeq" id="WP_033179012.1">
    <property type="nucleotide sequence ID" value="NZ_CP030140.1"/>
</dbReference>
<keyword evidence="2" id="KW-1133">Transmembrane helix</keyword>
<dbReference type="InterPro" id="IPR054788">
    <property type="entry name" value="MSC_0620_UU052-like"/>
</dbReference>
<feature type="compositionally biased region" description="Basic and acidic residues" evidence="1">
    <location>
        <begin position="266"/>
        <end position="278"/>
    </location>
</feature>
<feature type="transmembrane region" description="Helical" evidence="2">
    <location>
        <begin position="640"/>
        <end position="662"/>
    </location>
</feature>
<feature type="chain" id="PRO_5016439414" evidence="3">
    <location>
        <begin position="27"/>
        <end position="699"/>
    </location>
</feature>
<reference evidence="5" key="1">
    <citation type="submission" date="2018-06" db="EMBL/GenBank/DDBJ databases">
        <title>Complete genome sequences of Mycoplasma anatis, M. anseris and M. cloacale type strains.</title>
        <authorList>
            <person name="Grozner D."/>
            <person name="Forro B."/>
            <person name="Sulyok K.M."/>
            <person name="Marton S."/>
            <person name="Kreizinger Z."/>
            <person name="Banyai K."/>
            <person name="Gyuranecz M."/>
        </authorList>
    </citation>
    <scope>NUCLEOTIDE SEQUENCE [LARGE SCALE GENOMIC DNA]</scope>
    <source>
        <strain evidence="5">ATCC 49234</strain>
    </source>
</reference>
<protein>
    <submittedName>
        <fullName evidence="4">Uncharacterized protein</fullName>
    </submittedName>
</protein>
<feature type="region of interest" description="Disordered" evidence="1">
    <location>
        <begin position="258"/>
        <end position="288"/>
    </location>
</feature>
<evidence type="ECO:0000256" key="3">
    <source>
        <dbReference type="SAM" id="SignalP"/>
    </source>
</evidence>
<evidence type="ECO:0000256" key="1">
    <source>
        <dbReference type="SAM" id="MobiDB-lite"/>
    </source>
</evidence>
<dbReference type="NCBIfam" id="NF045829">
    <property type="entry name" value="UU052_fam"/>
    <property type="match status" value="1"/>
</dbReference>
<sequence>MKKRWNNFLKLSAFSVPFLPIVVLSASNETNSTETETPKTPDPNFATFKEKAKTLSKEKMAEIIDDVVEKYTNHSINLLKGASNEDLPNLLTKSIYYSKVADFLKNNKDQIIENPGQYGWNIVFPWIISSNNTYNKGEAVFEGITYDNIAIGDPYDYVNEITGEENRITKKEDGVINTINEKGLEDKINSYFNDFKIASEDIFANNEDFPTLEETNKTSVIWNKKDNKADLEIPNGFSSWNEYLLDKFKKRTTAFDLAKNQENNEDPNKPKPKPEAKPELPPIIPTDPVEAPNFNVKIGKENIARLNPILKYNQIDSTYTHWKTALSANKENASNLYFFFDNPINTRFHYLVTDVDTDNQANIYLYDINRESNSKEYKEPILTLPQKANESNDEYYQRASQYLLGREAFSNIIKYHYLNFYKSLGLDENILLINLGNTLISSAVFNMMFDAIKIINGENFIKTRDALINKYKKDIKAPEIEKNINSSFYKEVSDLFLNALFYSQINQTNYFTYLAASYKMLYYKYFEYIRSIEPMIIDNFKKADLNIEKFELSLRSLIQNIEYFKGYSLNPKTNMLNAYYKTLDQIKFIQSQFRNLSYLTKNNELDLNNEPNLLEFKQAYEKLNLQIYQQPKTNKQVLNIFGYSLLTISILILILAITLNVIKNKTKNTSLKSKSKIAYGFAISMFIIATLLLILGGIL</sequence>
<keyword evidence="2" id="KW-0472">Membrane</keyword>
<accession>A0A2Z4NDC0</accession>
<organism evidence="4 5">
    <name type="scientific">[Mycoplasma] anseris</name>
    <dbReference type="NCBI Taxonomy" id="92400"/>
    <lineage>
        <taxon>Bacteria</taxon>
        <taxon>Bacillati</taxon>
        <taxon>Mycoplasmatota</taxon>
        <taxon>Mycoplasmoidales</taxon>
        <taxon>Metamycoplasmataceae</taxon>
        <taxon>Metamycoplasma</taxon>
    </lineage>
</organism>
<feature type="transmembrane region" description="Helical" evidence="2">
    <location>
        <begin position="677"/>
        <end position="698"/>
    </location>
</feature>
<evidence type="ECO:0000313" key="5">
    <source>
        <dbReference type="Proteomes" id="UP000250218"/>
    </source>
</evidence>
<gene>
    <name evidence="4" type="ORF">DP065_01335</name>
</gene>
<feature type="signal peptide" evidence="3">
    <location>
        <begin position="1"/>
        <end position="26"/>
    </location>
</feature>
<evidence type="ECO:0000313" key="4">
    <source>
        <dbReference type="EMBL" id="AWX69395.1"/>
    </source>
</evidence>
<dbReference type="Proteomes" id="UP000250218">
    <property type="component" value="Chromosome"/>
</dbReference>
<proteinExistence type="predicted"/>
<dbReference type="EMBL" id="CP030140">
    <property type="protein sequence ID" value="AWX69395.1"/>
    <property type="molecule type" value="Genomic_DNA"/>
</dbReference>
<dbReference type="KEGG" id="mane:DP065_01335"/>
<keyword evidence="5" id="KW-1185">Reference proteome</keyword>
<dbReference type="AlphaFoldDB" id="A0A2Z4NDC0"/>